<organism evidence="1 2">
    <name type="scientific">Megaselia scalaris</name>
    <name type="common">Humpbacked fly</name>
    <name type="synonym">Phora scalaris</name>
    <dbReference type="NCBI Taxonomy" id="36166"/>
    <lineage>
        <taxon>Eukaryota</taxon>
        <taxon>Metazoa</taxon>
        <taxon>Ecdysozoa</taxon>
        <taxon>Arthropoda</taxon>
        <taxon>Hexapoda</taxon>
        <taxon>Insecta</taxon>
        <taxon>Pterygota</taxon>
        <taxon>Neoptera</taxon>
        <taxon>Endopterygota</taxon>
        <taxon>Diptera</taxon>
        <taxon>Brachycera</taxon>
        <taxon>Muscomorpha</taxon>
        <taxon>Platypezoidea</taxon>
        <taxon>Phoridae</taxon>
        <taxon>Megaseliini</taxon>
        <taxon>Megaselia</taxon>
    </lineage>
</organism>
<accession>T1H2N9</accession>
<dbReference type="EnsemblMetazoa" id="MESCA010492-RA">
    <property type="protein sequence ID" value="MESCA010492-PA"/>
    <property type="gene ID" value="MESCA010492"/>
</dbReference>
<name>T1H2N9_MEGSC</name>
<reference evidence="1" key="2">
    <citation type="submission" date="2015-06" db="UniProtKB">
        <authorList>
            <consortium name="EnsemblMetazoa"/>
        </authorList>
    </citation>
    <scope>IDENTIFICATION</scope>
</reference>
<evidence type="ECO:0000313" key="1">
    <source>
        <dbReference type="EnsemblMetazoa" id="MESCA010492-PA"/>
    </source>
</evidence>
<keyword evidence="2" id="KW-1185">Reference proteome</keyword>
<evidence type="ECO:0000313" key="2">
    <source>
        <dbReference type="Proteomes" id="UP000015102"/>
    </source>
</evidence>
<reference evidence="2" key="1">
    <citation type="submission" date="2013-02" db="EMBL/GenBank/DDBJ databases">
        <authorList>
            <person name="Hughes D."/>
        </authorList>
    </citation>
    <scope>NUCLEOTIDE SEQUENCE</scope>
    <source>
        <strain>Durham</strain>
        <strain evidence="2">NC isolate 2 -- Noor lab</strain>
    </source>
</reference>
<evidence type="ECO:0008006" key="3">
    <source>
        <dbReference type="Google" id="ProtNLM"/>
    </source>
</evidence>
<dbReference type="AlphaFoldDB" id="T1H2N9"/>
<dbReference type="EMBL" id="CAQQ02072360">
    <property type="status" value="NOT_ANNOTATED_CDS"/>
    <property type="molecule type" value="Genomic_DNA"/>
</dbReference>
<protein>
    <recommendedName>
        <fullName evidence="3">Reverse transcriptase domain-containing protein</fullName>
    </recommendedName>
</protein>
<dbReference type="HOGENOM" id="CLU_2925238_0_0_1"/>
<proteinExistence type="predicted"/>
<sequence>MSFFSTLPRLFKAVALAYADDINLICQILCLCGRIFPELERAAESVGLQVNGDKKVQASRR</sequence>
<dbReference type="Proteomes" id="UP000015102">
    <property type="component" value="Unassembled WGS sequence"/>
</dbReference>
<dbReference type="EMBL" id="CAQQ02072361">
    <property type="status" value="NOT_ANNOTATED_CDS"/>
    <property type="molecule type" value="Genomic_DNA"/>
</dbReference>